<dbReference type="AlphaFoldDB" id="A0A8J6I045"/>
<reference evidence="2" key="1">
    <citation type="submission" date="2020-06" db="EMBL/GenBank/DDBJ databases">
        <title>Novel chitinolytic bacterium.</title>
        <authorList>
            <person name="Ungkulpasvich U."/>
            <person name="Kosugi A."/>
            <person name="Uke A."/>
        </authorList>
    </citation>
    <scope>NUCLEOTIDE SEQUENCE</scope>
    <source>
        <strain evidence="2">UUS1-1</strain>
    </source>
</reference>
<feature type="transmembrane region" description="Helical" evidence="1">
    <location>
        <begin position="24"/>
        <end position="44"/>
    </location>
</feature>
<keyword evidence="1" id="KW-0472">Membrane</keyword>
<sequence>MPVATGNETMVQGRKRKARQPRGLVLFAAAFGLTVSVLLGFYLGYLSGRNSGREPLTGVVGALVGFLVGITGLIFLARGET</sequence>
<keyword evidence="1" id="KW-1133">Transmembrane helix</keyword>
<accession>A0A8J6I045</accession>
<protein>
    <submittedName>
        <fullName evidence="2">Uncharacterized protein</fullName>
    </submittedName>
</protein>
<comment type="caution">
    <text evidence="2">The sequence shown here is derived from an EMBL/GenBank/DDBJ whole genome shotgun (WGS) entry which is preliminary data.</text>
</comment>
<keyword evidence="1" id="KW-0812">Transmembrane</keyword>
<organism evidence="2 3">
    <name type="scientific">Capillibacterium thermochitinicola</name>
    <dbReference type="NCBI Taxonomy" id="2699427"/>
    <lineage>
        <taxon>Bacteria</taxon>
        <taxon>Bacillati</taxon>
        <taxon>Bacillota</taxon>
        <taxon>Capillibacterium</taxon>
    </lineage>
</organism>
<evidence type="ECO:0000313" key="3">
    <source>
        <dbReference type="Proteomes" id="UP000657177"/>
    </source>
</evidence>
<evidence type="ECO:0000256" key="1">
    <source>
        <dbReference type="SAM" id="Phobius"/>
    </source>
</evidence>
<gene>
    <name evidence="2" type="ORF">G5B42_03035</name>
</gene>
<feature type="transmembrane region" description="Helical" evidence="1">
    <location>
        <begin position="56"/>
        <end position="77"/>
    </location>
</feature>
<name>A0A8J6I045_9FIRM</name>
<dbReference type="Proteomes" id="UP000657177">
    <property type="component" value="Unassembled WGS sequence"/>
</dbReference>
<keyword evidence="3" id="KW-1185">Reference proteome</keyword>
<evidence type="ECO:0000313" key="2">
    <source>
        <dbReference type="EMBL" id="MBA2132518.1"/>
    </source>
</evidence>
<proteinExistence type="predicted"/>
<dbReference type="EMBL" id="JAAKDE010000004">
    <property type="protein sequence ID" value="MBA2132518.1"/>
    <property type="molecule type" value="Genomic_DNA"/>
</dbReference>